<sequence length="136" mass="15601">MCMSIFIRVVVINWSTRQVSVIRYETQSFCLWTNEGSFQSLVEEIKLRKPGQMAILRSSLSLISPRFYFRVFQKQEPDLFRPQSLRFPRRHHLGSRCCETSEATATAAVDDTLEAKANMEKDDDDASDTVDSTNGN</sequence>
<evidence type="ECO:0000313" key="2">
    <source>
        <dbReference type="EMBL" id="KAJ3477859.1"/>
    </source>
</evidence>
<reference evidence="2" key="1">
    <citation type="submission" date="2022-07" db="EMBL/GenBank/DDBJ databases">
        <title>Genome Sequence of Physisporinus lineatus.</title>
        <authorList>
            <person name="Buettner E."/>
        </authorList>
    </citation>
    <scope>NUCLEOTIDE SEQUENCE</scope>
    <source>
        <strain evidence="2">VT162</strain>
    </source>
</reference>
<accession>A0AAD5UU52</accession>
<comment type="caution">
    <text evidence="2">The sequence shown here is derived from an EMBL/GenBank/DDBJ whole genome shotgun (WGS) entry which is preliminary data.</text>
</comment>
<gene>
    <name evidence="2" type="ORF">NLI96_g10174</name>
</gene>
<feature type="region of interest" description="Disordered" evidence="1">
    <location>
        <begin position="109"/>
        <end position="136"/>
    </location>
</feature>
<dbReference type="EMBL" id="JANAWD010000558">
    <property type="protein sequence ID" value="KAJ3477859.1"/>
    <property type="molecule type" value="Genomic_DNA"/>
</dbReference>
<proteinExistence type="predicted"/>
<evidence type="ECO:0000313" key="3">
    <source>
        <dbReference type="Proteomes" id="UP001212997"/>
    </source>
</evidence>
<dbReference type="Proteomes" id="UP001212997">
    <property type="component" value="Unassembled WGS sequence"/>
</dbReference>
<protein>
    <submittedName>
        <fullName evidence="2">Uncharacterized protein</fullName>
    </submittedName>
</protein>
<organism evidence="2 3">
    <name type="scientific">Meripilus lineatus</name>
    <dbReference type="NCBI Taxonomy" id="2056292"/>
    <lineage>
        <taxon>Eukaryota</taxon>
        <taxon>Fungi</taxon>
        <taxon>Dikarya</taxon>
        <taxon>Basidiomycota</taxon>
        <taxon>Agaricomycotina</taxon>
        <taxon>Agaricomycetes</taxon>
        <taxon>Polyporales</taxon>
        <taxon>Meripilaceae</taxon>
        <taxon>Meripilus</taxon>
    </lineage>
</organism>
<dbReference type="AlphaFoldDB" id="A0AAD5UU52"/>
<keyword evidence="3" id="KW-1185">Reference proteome</keyword>
<evidence type="ECO:0000256" key="1">
    <source>
        <dbReference type="SAM" id="MobiDB-lite"/>
    </source>
</evidence>
<name>A0AAD5UU52_9APHY</name>